<feature type="non-terminal residue" evidence="3">
    <location>
        <position position="338"/>
    </location>
</feature>
<reference evidence="3 4" key="1">
    <citation type="submission" date="2018-08" db="EMBL/GenBank/DDBJ databases">
        <title>A genome reference for cultivated species of the human gut microbiota.</title>
        <authorList>
            <person name="Zou Y."/>
            <person name="Xue W."/>
            <person name="Luo G."/>
        </authorList>
    </citation>
    <scope>NUCLEOTIDE SEQUENCE [LARGE SCALE GENOMIC DNA]</scope>
    <source>
        <strain evidence="3 4">AM23-22</strain>
    </source>
</reference>
<dbReference type="Gene3D" id="2.60.40.1080">
    <property type="match status" value="1"/>
</dbReference>
<gene>
    <name evidence="3" type="ORF">DW652_09720</name>
</gene>
<protein>
    <recommendedName>
        <fullName evidence="2">BIG2 domain-containing protein</fullName>
    </recommendedName>
</protein>
<accession>A0A414R4A3</accession>
<evidence type="ECO:0000256" key="1">
    <source>
        <dbReference type="SAM" id="MobiDB-lite"/>
    </source>
</evidence>
<dbReference type="AlphaFoldDB" id="A0A414R4A3"/>
<dbReference type="RefSeq" id="WP_182359527.1">
    <property type="nucleotide sequence ID" value="NZ_QRHR01000010.1"/>
</dbReference>
<dbReference type="InterPro" id="IPR003343">
    <property type="entry name" value="Big_2"/>
</dbReference>
<dbReference type="SMART" id="SM00635">
    <property type="entry name" value="BID_2"/>
    <property type="match status" value="1"/>
</dbReference>
<proteinExistence type="predicted"/>
<feature type="compositionally biased region" description="Low complexity" evidence="1">
    <location>
        <begin position="212"/>
        <end position="233"/>
    </location>
</feature>
<feature type="region of interest" description="Disordered" evidence="1">
    <location>
        <begin position="212"/>
        <end position="238"/>
    </location>
</feature>
<evidence type="ECO:0000313" key="4">
    <source>
        <dbReference type="Proteomes" id="UP000286186"/>
    </source>
</evidence>
<dbReference type="SUPFAM" id="SSF49373">
    <property type="entry name" value="Invasin/intimin cell-adhesion fragments"/>
    <property type="match status" value="1"/>
</dbReference>
<name>A0A414R4A3_9FIRM</name>
<feature type="domain" description="BIG2" evidence="2">
    <location>
        <begin position="30"/>
        <end position="104"/>
    </location>
</feature>
<dbReference type="EMBL" id="QRHR01000010">
    <property type="protein sequence ID" value="RHF87854.1"/>
    <property type="molecule type" value="Genomic_DNA"/>
</dbReference>
<sequence length="338" mass="35613">MNKMKRILTIVLTLALIVTMMPMNLTNVNAKSTTRLSSKKIVLQVGKTKKLKVKNKPAGVKVVWKSSKKKVATVSKKGKVKAKKPGKTTITAKVGKKKYKCKVIVKRKNSIKVTKPSDNNNSVINQVTTKSEPSQIVTTKAEVKTTKTETTKKNDSTTVKPTVAPTTVAPTAKPTVAPTTVAPTAKPTVAPTLKPTVKPTTVAPTTVAPTAKPTVAPTLKPTAKPTTVAPTTANGNVDESIKAPEGLVHAPGEGLPYHFAWAAVDGADGYNVYIDGVYVTKVTENVADLDASMFTKGAGEYTVGVATVKENKTSAITSIKYTYAGSGQPATTKVSVTT</sequence>
<evidence type="ECO:0000259" key="2">
    <source>
        <dbReference type="SMART" id="SM00635"/>
    </source>
</evidence>
<comment type="caution">
    <text evidence="3">The sequence shown here is derived from an EMBL/GenBank/DDBJ whole genome shotgun (WGS) entry which is preliminary data.</text>
</comment>
<dbReference type="Pfam" id="PF02368">
    <property type="entry name" value="Big_2"/>
    <property type="match status" value="1"/>
</dbReference>
<dbReference type="InterPro" id="IPR008964">
    <property type="entry name" value="Invasin/intimin_cell_adhesion"/>
</dbReference>
<organism evidence="3 4">
    <name type="scientific">Eubacterium ventriosum</name>
    <dbReference type="NCBI Taxonomy" id="39496"/>
    <lineage>
        <taxon>Bacteria</taxon>
        <taxon>Bacillati</taxon>
        <taxon>Bacillota</taxon>
        <taxon>Clostridia</taxon>
        <taxon>Eubacteriales</taxon>
        <taxon>Eubacteriaceae</taxon>
        <taxon>Eubacterium</taxon>
    </lineage>
</organism>
<evidence type="ECO:0000313" key="3">
    <source>
        <dbReference type="EMBL" id="RHF87854.1"/>
    </source>
</evidence>
<dbReference type="Proteomes" id="UP000286186">
    <property type="component" value="Unassembled WGS sequence"/>
</dbReference>